<dbReference type="GO" id="GO:0005737">
    <property type="term" value="C:cytoplasm"/>
    <property type="evidence" value="ECO:0007669"/>
    <property type="project" value="UniProtKB-SubCell"/>
</dbReference>
<dbReference type="InterPro" id="IPR002104">
    <property type="entry name" value="Integrase_catalytic"/>
</dbReference>
<dbReference type="InterPro" id="IPR004107">
    <property type="entry name" value="Integrase_SAM-like_N"/>
</dbReference>
<evidence type="ECO:0000256" key="2">
    <source>
        <dbReference type="ARBA" id="ARBA00022490"/>
    </source>
</evidence>
<dbReference type="Pfam" id="PF00589">
    <property type="entry name" value="Phage_integrase"/>
    <property type="match status" value="1"/>
</dbReference>
<evidence type="ECO:0000313" key="13">
    <source>
        <dbReference type="Proteomes" id="UP000555564"/>
    </source>
</evidence>
<dbReference type="PROSITE" id="PS51900">
    <property type="entry name" value="CB"/>
    <property type="match status" value="1"/>
</dbReference>
<evidence type="ECO:0000259" key="10">
    <source>
        <dbReference type="PROSITE" id="PS51898"/>
    </source>
</evidence>
<evidence type="ECO:0000259" key="11">
    <source>
        <dbReference type="PROSITE" id="PS51900"/>
    </source>
</evidence>
<dbReference type="PANTHER" id="PTHR30349:SF81">
    <property type="entry name" value="TYROSINE RECOMBINASE XERC"/>
    <property type="match status" value="1"/>
</dbReference>
<keyword evidence="13" id="KW-1185">Reference proteome</keyword>
<dbReference type="EMBL" id="JACHIU010000001">
    <property type="protein sequence ID" value="MBB6474436.1"/>
    <property type="molecule type" value="Genomic_DNA"/>
</dbReference>
<feature type="domain" description="Tyr recombinase" evidence="10">
    <location>
        <begin position="116"/>
        <end position="298"/>
    </location>
</feature>
<keyword evidence="5 9" id="KW-0229">DNA integration</keyword>
<dbReference type="CDD" id="cd00798">
    <property type="entry name" value="INT_XerDC_C"/>
    <property type="match status" value="1"/>
</dbReference>
<feature type="active site" evidence="9">
    <location>
        <position position="179"/>
    </location>
</feature>
<comment type="subcellular location">
    <subcellularLocation>
        <location evidence="1 9">Cytoplasm</location>
    </subcellularLocation>
</comment>
<dbReference type="GO" id="GO:0003677">
    <property type="term" value="F:DNA binding"/>
    <property type="evidence" value="ECO:0007669"/>
    <property type="project" value="UniProtKB-UniRule"/>
</dbReference>
<feature type="active site" evidence="9">
    <location>
        <position position="253"/>
    </location>
</feature>
<evidence type="ECO:0000256" key="3">
    <source>
        <dbReference type="ARBA" id="ARBA00022618"/>
    </source>
</evidence>
<comment type="function">
    <text evidence="9">Site-specific tyrosine recombinase, which acts by catalyzing the cutting and rejoining of the recombining DNA molecules. The XerC-XerD complex is essential to convert dimers of the bacterial chromosome into monomers to permit their segregation at cell division. It also contributes to the segregational stability of plasmids.</text>
</comment>
<dbReference type="AlphaFoldDB" id="A0A7X0IFX8"/>
<dbReference type="InterPro" id="IPR050090">
    <property type="entry name" value="Tyrosine_recombinase_XerCD"/>
</dbReference>
<feature type="active site" description="O-(3'-phospho-DNA)-tyrosine intermediate" evidence="9">
    <location>
        <position position="285"/>
    </location>
</feature>
<dbReference type="GO" id="GO:0051301">
    <property type="term" value="P:cell division"/>
    <property type="evidence" value="ECO:0007669"/>
    <property type="project" value="UniProtKB-KW"/>
</dbReference>
<comment type="subunit">
    <text evidence="9">Forms a cyclic heterotetrameric complex composed of two molecules of XerC and two molecules of XerD.</text>
</comment>
<gene>
    <name evidence="9" type="primary">xerC</name>
    <name evidence="12" type="ORF">BJ992_003867</name>
</gene>
<sequence length="307" mass="31766">MRSPHAAAVIAGYLAHLAADRGLAANTLASYRRDLARYLGHLGSRGRMSLAEVDEGDVAAFLTALRSGDERHRALAAGSAARAVSAVRGLHRFAVREGVCAHDAARGVHPPARPPHVPKALGVAEVERLIAAAGPAGVPLTHRNRALLEVLYGTGARISEAVGLTVDDVEPGLVRLPGKGGRTRAVPLGRYAGEALGAYLGLARPVLSAHGPGTAALFLNARGGGLTRQGAWEVLRAAAERAGLSGVSPHMLRHSFATHLLDAGVDVRVVQELLGHASVTTTQVYTPAGVDRLRAACAPAPPDRPTS</sequence>
<keyword evidence="8 9" id="KW-0131">Cell cycle</keyword>
<dbReference type="InterPro" id="IPR011010">
    <property type="entry name" value="DNA_brk_join_enz"/>
</dbReference>
<dbReference type="InterPro" id="IPR013762">
    <property type="entry name" value="Integrase-like_cat_sf"/>
</dbReference>
<name>A0A7X0IFX8_9ACTN</name>
<proteinExistence type="inferred from homology"/>
<feature type="active site" evidence="9">
    <location>
        <position position="250"/>
    </location>
</feature>
<dbReference type="NCBIfam" id="NF001399">
    <property type="entry name" value="PRK00283.1"/>
    <property type="match status" value="1"/>
</dbReference>
<evidence type="ECO:0000256" key="9">
    <source>
        <dbReference type="HAMAP-Rule" id="MF_01808"/>
    </source>
</evidence>
<dbReference type="SUPFAM" id="SSF56349">
    <property type="entry name" value="DNA breaking-rejoining enzymes"/>
    <property type="match status" value="1"/>
</dbReference>
<dbReference type="Gene3D" id="1.10.150.130">
    <property type="match status" value="1"/>
</dbReference>
<dbReference type="Proteomes" id="UP000555564">
    <property type="component" value="Unassembled WGS sequence"/>
</dbReference>
<dbReference type="Pfam" id="PF02899">
    <property type="entry name" value="Phage_int_SAM_1"/>
    <property type="match status" value="1"/>
</dbReference>
<evidence type="ECO:0000256" key="4">
    <source>
        <dbReference type="ARBA" id="ARBA00022829"/>
    </source>
</evidence>
<feature type="active site" evidence="9">
    <location>
        <position position="157"/>
    </location>
</feature>
<dbReference type="InterPro" id="IPR044068">
    <property type="entry name" value="CB"/>
</dbReference>
<reference evidence="12 13" key="1">
    <citation type="submission" date="2020-08" db="EMBL/GenBank/DDBJ databases">
        <title>Sequencing the genomes of 1000 actinobacteria strains.</title>
        <authorList>
            <person name="Klenk H.-P."/>
        </authorList>
    </citation>
    <scope>NUCLEOTIDE SEQUENCE [LARGE SCALE GENOMIC DNA]</scope>
    <source>
        <strain evidence="12 13">DSM 44936</strain>
    </source>
</reference>
<keyword evidence="6 9" id="KW-0238">DNA-binding</keyword>
<dbReference type="GO" id="GO:0006313">
    <property type="term" value="P:DNA transposition"/>
    <property type="evidence" value="ECO:0007669"/>
    <property type="project" value="UniProtKB-UniRule"/>
</dbReference>
<evidence type="ECO:0000256" key="5">
    <source>
        <dbReference type="ARBA" id="ARBA00022908"/>
    </source>
</evidence>
<keyword evidence="2 9" id="KW-0963">Cytoplasm</keyword>
<dbReference type="Gene3D" id="1.10.443.10">
    <property type="entry name" value="Intergrase catalytic core"/>
    <property type="match status" value="1"/>
</dbReference>
<keyword evidence="7 9" id="KW-0233">DNA recombination</keyword>
<evidence type="ECO:0000256" key="6">
    <source>
        <dbReference type="ARBA" id="ARBA00023125"/>
    </source>
</evidence>
<protein>
    <recommendedName>
        <fullName evidence="9">Tyrosine recombinase XerC</fullName>
    </recommendedName>
</protein>
<keyword evidence="4 9" id="KW-0159">Chromosome partition</keyword>
<organism evidence="12 13">
    <name type="scientific">Sphaerisporangium rubeum</name>
    <dbReference type="NCBI Taxonomy" id="321317"/>
    <lineage>
        <taxon>Bacteria</taxon>
        <taxon>Bacillati</taxon>
        <taxon>Actinomycetota</taxon>
        <taxon>Actinomycetes</taxon>
        <taxon>Streptosporangiales</taxon>
        <taxon>Streptosporangiaceae</taxon>
        <taxon>Sphaerisporangium</taxon>
    </lineage>
</organism>
<dbReference type="PROSITE" id="PS51898">
    <property type="entry name" value="TYR_RECOMBINASE"/>
    <property type="match status" value="1"/>
</dbReference>
<keyword evidence="3 9" id="KW-0132">Cell division</keyword>
<dbReference type="PANTHER" id="PTHR30349">
    <property type="entry name" value="PHAGE INTEGRASE-RELATED"/>
    <property type="match status" value="1"/>
</dbReference>
<evidence type="ECO:0000256" key="7">
    <source>
        <dbReference type="ARBA" id="ARBA00023172"/>
    </source>
</evidence>
<evidence type="ECO:0000256" key="8">
    <source>
        <dbReference type="ARBA" id="ARBA00023306"/>
    </source>
</evidence>
<feature type="domain" description="Core-binding (CB)" evidence="11">
    <location>
        <begin position="4"/>
        <end position="95"/>
    </location>
</feature>
<dbReference type="GO" id="GO:0009037">
    <property type="term" value="F:tyrosine-based site-specific recombinase activity"/>
    <property type="evidence" value="ECO:0007669"/>
    <property type="project" value="UniProtKB-UniRule"/>
</dbReference>
<evidence type="ECO:0000313" key="12">
    <source>
        <dbReference type="EMBL" id="MBB6474436.1"/>
    </source>
</evidence>
<comment type="caution">
    <text evidence="12">The sequence shown here is derived from an EMBL/GenBank/DDBJ whole genome shotgun (WGS) entry which is preliminary data.</text>
</comment>
<dbReference type="GO" id="GO:0007059">
    <property type="term" value="P:chromosome segregation"/>
    <property type="evidence" value="ECO:0007669"/>
    <property type="project" value="UniProtKB-UniRule"/>
</dbReference>
<dbReference type="HAMAP" id="MF_01808">
    <property type="entry name" value="Recomb_XerC_XerD"/>
    <property type="match status" value="1"/>
</dbReference>
<feature type="active site" evidence="9">
    <location>
        <position position="276"/>
    </location>
</feature>
<accession>A0A7X0IFX8</accession>
<dbReference type="InterPro" id="IPR010998">
    <property type="entry name" value="Integrase_recombinase_N"/>
</dbReference>
<dbReference type="InterPro" id="IPR023009">
    <property type="entry name" value="Tyrosine_recombinase_XerC/XerD"/>
</dbReference>
<evidence type="ECO:0000256" key="1">
    <source>
        <dbReference type="ARBA" id="ARBA00004496"/>
    </source>
</evidence>
<dbReference type="RefSeq" id="WP_343072752.1">
    <property type="nucleotide sequence ID" value="NZ_BAAALO010000014.1"/>
</dbReference>
<comment type="similarity">
    <text evidence="9">Belongs to the 'phage' integrase family. XerC subfamily.</text>
</comment>